<keyword evidence="12 16" id="KW-0830">Ubiquinone</keyword>
<dbReference type="GO" id="GO:0003954">
    <property type="term" value="F:NADH dehydrogenase activity"/>
    <property type="evidence" value="ECO:0007669"/>
    <property type="project" value="TreeGrafter"/>
</dbReference>
<feature type="transmembrane region" description="Helical" evidence="16">
    <location>
        <begin position="241"/>
        <end position="264"/>
    </location>
</feature>
<dbReference type="PANTHER" id="PTHR43507">
    <property type="entry name" value="NADH-UBIQUINONE OXIDOREDUCTASE CHAIN 4"/>
    <property type="match status" value="1"/>
</dbReference>
<evidence type="ECO:0000256" key="8">
    <source>
        <dbReference type="ARBA" id="ARBA00022967"/>
    </source>
</evidence>
<keyword evidence="5 16" id="KW-0813">Transport</keyword>
<dbReference type="GeneID" id="63348369"/>
<name>A0A7L8Y3P3_HALAU</name>
<evidence type="ECO:0000256" key="15">
    <source>
        <dbReference type="ARBA" id="ARBA00049551"/>
    </source>
</evidence>
<feature type="transmembrane region" description="Helical" evidence="16">
    <location>
        <begin position="60"/>
        <end position="81"/>
    </location>
</feature>
<evidence type="ECO:0000256" key="3">
    <source>
        <dbReference type="ARBA" id="ARBA00012944"/>
    </source>
</evidence>
<feature type="transmembrane region" description="Helical" evidence="16">
    <location>
        <begin position="88"/>
        <end position="106"/>
    </location>
</feature>
<evidence type="ECO:0000256" key="6">
    <source>
        <dbReference type="ARBA" id="ARBA00022660"/>
    </source>
</evidence>
<keyword evidence="6 16" id="KW-0679">Respiratory chain</keyword>
<dbReference type="InterPro" id="IPR001750">
    <property type="entry name" value="ND/Mrp_TM"/>
</dbReference>
<dbReference type="RefSeq" id="YP_010014980.1">
    <property type="nucleotide sequence ID" value="NC_053533.1"/>
</dbReference>
<dbReference type="GO" id="GO:0042773">
    <property type="term" value="P:ATP synthesis coupled electron transport"/>
    <property type="evidence" value="ECO:0007669"/>
    <property type="project" value="InterPro"/>
</dbReference>
<keyword evidence="11 16" id="KW-0520">NAD</keyword>
<accession>A0A7L8Y3P3</accession>
<proteinExistence type="inferred from homology"/>
<evidence type="ECO:0000259" key="17">
    <source>
        <dbReference type="Pfam" id="PF00361"/>
    </source>
</evidence>
<dbReference type="InterPro" id="IPR003918">
    <property type="entry name" value="NADH_UbQ_OxRdtase"/>
</dbReference>
<geneLocation type="mitochondrion" evidence="18"/>
<dbReference type="AlphaFoldDB" id="A0A7L8Y3P3"/>
<keyword evidence="9 16" id="KW-0249">Electron transport</keyword>
<dbReference type="CTD" id="4538"/>
<evidence type="ECO:0000256" key="10">
    <source>
        <dbReference type="ARBA" id="ARBA00022989"/>
    </source>
</evidence>
<feature type="transmembrane region" description="Helical" evidence="16">
    <location>
        <begin position="7"/>
        <end position="40"/>
    </location>
</feature>
<dbReference type="Pfam" id="PF00361">
    <property type="entry name" value="Proton_antipo_M"/>
    <property type="match status" value="1"/>
</dbReference>
<dbReference type="PANTHER" id="PTHR43507:SF20">
    <property type="entry name" value="NADH-UBIQUINONE OXIDOREDUCTASE CHAIN 4"/>
    <property type="match status" value="1"/>
</dbReference>
<feature type="transmembrane region" description="Helical" evidence="16">
    <location>
        <begin position="381"/>
        <end position="403"/>
    </location>
</feature>
<evidence type="ECO:0000256" key="2">
    <source>
        <dbReference type="ARBA" id="ARBA00009025"/>
    </source>
</evidence>
<evidence type="ECO:0000256" key="13">
    <source>
        <dbReference type="ARBA" id="ARBA00023128"/>
    </source>
</evidence>
<keyword evidence="7 16" id="KW-0812">Transmembrane</keyword>
<dbReference type="GO" id="GO:0048039">
    <property type="term" value="F:ubiquinone binding"/>
    <property type="evidence" value="ECO:0007669"/>
    <property type="project" value="TreeGrafter"/>
</dbReference>
<feature type="transmembrane region" description="Helical" evidence="16">
    <location>
        <begin position="212"/>
        <end position="235"/>
    </location>
</feature>
<evidence type="ECO:0000256" key="4">
    <source>
        <dbReference type="ARBA" id="ARBA00021006"/>
    </source>
</evidence>
<comment type="subcellular location">
    <subcellularLocation>
        <location evidence="1 16">Mitochondrion membrane</location>
        <topology evidence="1 16">Multi-pass membrane protein</topology>
    </subcellularLocation>
</comment>
<evidence type="ECO:0000256" key="11">
    <source>
        <dbReference type="ARBA" id="ARBA00023027"/>
    </source>
</evidence>
<sequence>MLGVLFVLIFSVFLSFGGRFSLLWVSVLMLLGFIMKLTYMVMGTGEVLSSVQCYPLVLDWFGFCFLLLSGWVSLLGIWAGLGHLFFGVRFYVGLMVSLLLFLFIFFSVWNLLLFFFMFESTMFPIFLIVGVWGAQPERILANYYFFMYTMLGGFPVMVFIMLGYRVFLGYGLWYLMESSFFVVGGAFLFMVSAFLCKLPLYGLHLWLPKAHVEAPVGGSIVLAGLLLKLGGYGVLRLMTVVWVEFSLVFVVLLGLGVWGSCVCGMICMRQIDVKSLIAYSSVGHMSLSFGGLLVCFFFGFKGGFLLLLAHGLVSPALFGAGNCIYERNGSRVLLAMGSYHGGVSVLSFFFFFFLACNFGFPPTVNFFGELCLYFGLLEVDFFLLGLLGLGMVITGIAMLKFYSKVFSGVSVGIFMEGSVTLREGIFFYFLLYMLLVLSLFMVL</sequence>
<feature type="transmembrane region" description="Helical" evidence="16">
    <location>
        <begin position="276"/>
        <end position="299"/>
    </location>
</feature>
<feature type="transmembrane region" description="Helical" evidence="16">
    <location>
        <begin position="179"/>
        <end position="200"/>
    </location>
</feature>
<dbReference type="EMBL" id="MT827076">
    <property type="protein sequence ID" value="QOI13831.1"/>
    <property type="molecule type" value="Genomic_DNA"/>
</dbReference>
<feature type="transmembrane region" description="Helical" evidence="16">
    <location>
        <begin position="112"/>
        <end position="133"/>
    </location>
</feature>
<keyword evidence="14 16" id="KW-0472">Membrane</keyword>
<evidence type="ECO:0000256" key="12">
    <source>
        <dbReference type="ARBA" id="ARBA00023075"/>
    </source>
</evidence>
<evidence type="ECO:0000256" key="16">
    <source>
        <dbReference type="RuleBase" id="RU003297"/>
    </source>
</evidence>
<evidence type="ECO:0000313" key="18">
    <source>
        <dbReference type="EMBL" id="QOI13831.1"/>
    </source>
</evidence>
<feature type="transmembrane region" description="Helical" evidence="16">
    <location>
        <begin position="145"/>
        <end position="167"/>
    </location>
</feature>
<evidence type="ECO:0000256" key="14">
    <source>
        <dbReference type="ARBA" id="ARBA00023136"/>
    </source>
</evidence>
<dbReference type="PRINTS" id="PR01437">
    <property type="entry name" value="NUOXDRDTASE4"/>
</dbReference>
<reference evidence="18" key="1">
    <citation type="submission" date="2020-08" db="EMBL/GenBank/DDBJ databases">
        <authorList>
            <person name="Kim J."/>
            <person name="Kim G."/>
        </authorList>
    </citation>
    <scope>NUCLEOTIDE SEQUENCE</scope>
    <source>
        <tissue evidence="18">Muscle</tissue>
    </source>
</reference>
<feature type="transmembrane region" description="Helical" evidence="16">
    <location>
        <begin position="424"/>
        <end position="442"/>
    </location>
</feature>
<feature type="transmembrane region" description="Helical" evidence="16">
    <location>
        <begin position="305"/>
        <end position="325"/>
    </location>
</feature>
<keyword evidence="8" id="KW-1278">Translocase</keyword>
<gene>
    <name evidence="18" type="primary">ND4</name>
</gene>
<keyword evidence="10 16" id="KW-1133">Transmembrane helix</keyword>
<organism evidence="18">
    <name type="scientific">Halocynthia aurantium</name>
    <name type="common">Sea peach</name>
    <dbReference type="NCBI Taxonomy" id="254849"/>
    <lineage>
        <taxon>Eukaryota</taxon>
        <taxon>Metazoa</taxon>
        <taxon>Chordata</taxon>
        <taxon>Tunicata</taxon>
        <taxon>Ascidiacea</taxon>
        <taxon>Stolidobranchia</taxon>
        <taxon>Pyuridae</taxon>
        <taxon>Halocynthia</taxon>
    </lineage>
</organism>
<dbReference type="EC" id="7.1.1.2" evidence="3 16"/>
<evidence type="ECO:0000256" key="1">
    <source>
        <dbReference type="ARBA" id="ARBA00004225"/>
    </source>
</evidence>
<dbReference type="GO" id="GO:0031966">
    <property type="term" value="C:mitochondrial membrane"/>
    <property type="evidence" value="ECO:0007669"/>
    <property type="project" value="UniProtKB-SubCell"/>
</dbReference>
<comment type="function">
    <text evidence="16">Core subunit of the mitochondrial membrane respiratory chain NADH dehydrogenase (Complex I) which catalyzes electron transfer from NADH through the respiratory chain, using ubiquinone as an electron acceptor. Essential for the catalytic activity and assembly of complex I.</text>
</comment>
<comment type="similarity">
    <text evidence="2 16">Belongs to the complex I subunit 4 family.</text>
</comment>
<dbReference type="GO" id="GO:0008137">
    <property type="term" value="F:NADH dehydrogenase (ubiquinone) activity"/>
    <property type="evidence" value="ECO:0007669"/>
    <property type="project" value="UniProtKB-UniRule"/>
</dbReference>
<comment type="catalytic activity">
    <reaction evidence="15 16">
        <text>a ubiquinone + NADH + 5 H(+)(in) = a ubiquinol + NAD(+) + 4 H(+)(out)</text>
        <dbReference type="Rhea" id="RHEA:29091"/>
        <dbReference type="Rhea" id="RHEA-COMP:9565"/>
        <dbReference type="Rhea" id="RHEA-COMP:9566"/>
        <dbReference type="ChEBI" id="CHEBI:15378"/>
        <dbReference type="ChEBI" id="CHEBI:16389"/>
        <dbReference type="ChEBI" id="CHEBI:17976"/>
        <dbReference type="ChEBI" id="CHEBI:57540"/>
        <dbReference type="ChEBI" id="CHEBI:57945"/>
        <dbReference type="EC" id="7.1.1.2"/>
    </reaction>
</comment>
<dbReference type="GO" id="GO:0015990">
    <property type="term" value="P:electron transport coupled proton transport"/>
    <property type="evidence" value="ECO:0007669"/>
    <property type="project" value="TreeGrafter"/>
</dbReference>
<evidence type="ECO:0000256" key="7">
    <source>
        <dbReference type="ARBA" id="ARBA00022692"/>
    </source>
</evidence>
<feature type="transmembrane region" description="Helical" evidence="16">
    <location>
        <begin position="337"/>
        <end position="361"/>
    </location>
</feature>
<keyword evidence="13 16" id="KW-0496">Mitochondrion</keyword>
<evidence type="ECO:0000256" key="5">
    <source>
        <dbReference type="ARBA" id="ARBA00022448"/>
    </source>
</evidence>
<feature type="domain" description="NADH:quinone oxidoreductase/Mrp antiporter transmembrane" evidence="17">
    <location>
        <begin position="110"/>
        <end position="393"/>
    </location>
</feature>
<protein>
    <recommendedName>
        <fullName evidence="4 16">NADH-ubiquinone oxidoreductase chain 4</fullName>
        <ecNumber evidence="3 16">7.1.1.2</ecNumber>
    </recommendedName>
</protein>
<evidence type="ECO:0000256" key="9">
    <source>
        <dbReference type="ARBA" id="ARBA00022982"/>
    </source>
</evidence>